<keyword evidence="3" id="KW-0133">Cell shape</keyword>
<dbReference type="Pfam" id="PF02388">
    <property type="entry name" value="FemAB"/>
    <property type="match status" value="1"/>
</dbReference>
<dbReference type="EMBL" id="LBYI01000040">
    <property type="protein sequence ID" value="KKR48321.1"/>
    <property type="molecule type" value="Genomic_DNA"/>
</dbReference>
<comment type="similarity">
    <text evidence="1">Belongs to the FemABX family.</text>
</comment>
<dbReference type="GO" id="GO:0008360">
    <property type="term" value="P:regulation of cell shape"/>
    <property type="evidence" value="ECO:0007669"/>
    <property type="project" value="UniProtKB-KW"/>
</dbReference>
<dbReference type="PANTHER" id="PTHR36174">
    <property type="entry name" value="LIPID II:GLYCINE GLYCYLTRANSFERASE"/>
    <property type="match status" value="1"/>
</dbReference>
<dbReference type="AlphaFoldDB" id="A0A0G0REJ6"/>
<evidence type="ECO:0000256" key="1">
    <source>
        <dbReference type="ARBA" id="ARBA00009943"/>
    </source>
</evidence>
<keyword evidence="4" id="KW-0573">Peptidoglycan synthesis</keyword>
<dbReference type="Proteomes" id="UP000034531">
    <property type="component" value="Unassembled WGS sequence"/>
</dbReference>
<evidence type="ECO:0000313" key="8">
    <source>
        <dbReference type="Proteomes" id="UP000034531"/>
    </source>
</evidence>
<comment type="caution">
    <text evidence="7">The sequence shown here is derived from an EMBL/GenBank/DDBJ whole genome shotgun (WGS) entry which is preliminary data.</text>
</comment>
<keyword evidence="6" id="KW-0961">Cell wall biogenesis/degradation</keyword>
<feature type="non-terminal residue" evidence="7">
    <location>
        <position position="207"/>
    </location>
</feature>
<dbReference type="PANTHER" id="PTHR36174:SF1">
    <property type="entry name" value="LIPID II:GLYCINE GLYCYLTRANSFERASE"/>
    <property type="match status" value="1"/>
</dbReference>
<dbReference type="InterPro" id="IPR016181">
    <property type="entry name" value="Acyl_CoA_acyltransferase"/>
</dbReference>
<protein>
    <submittedName>
        <fullName evidence="7">Methicillin resistance protein</fullName>
    </submittedName>
</protein>
<dbReference type="InterPro" id="IPR003447">
    <property type="entry name" value="FEMABX"/>
</dbReference>
<dbReference type="SUPFAM" id="SSF55729">
    <property type="entry name" value="Acyl-CoA N-acyltransferases (Nat)"/>
    <property type="match status" value="1"/>
</dbReference>
<evidence type="ECO:0000313" key="7">
    <source>
        <dbReference type="EMBL" id="KKR48321.1"/>
    </source>
</evidence>
<dbReference type="Gene3D" id="3.40.630.30">
    <property type="match status" value="1"/>
</dbReference>
<dbReference type="InterPro" id="IPR050644">
    <property type="entry name" value="PG_Glycine_Bridge_Synth"/>
</dbReference>
<evidence type="ECO:0000256" key="6">
    <source>
        <dbReference type="ARBA" id="ARBA00023316"/>
    </source>
</evidence>
<dbReference type="PROSITE" id="PS51191">
    <property type="entry name" value="FEMABX"/>
    <property type="match status" value="1"/>
</dbReference>
<accession>A0A0G0REJ6</accession>
<sequence length="207" mass="24134">MKNSFEIQTISDQNQWDEFIIKNNSWCLFQSFNWGEIQLALGNKVTRYGLFKNGQLVAVAQTILITAKRGKFLHIRHGPVIINTSVSEKNAIWDFLSKFLIKSAKKDHAWFIRISPMIADNYENNQLLDKLHFQNAPIQAMDAEIAWVLDLNKSEEELFTGMRKTTRYLIRQAEKIGVTITQAQNLLNFNKLYKETYSRQHFIPHKG</sequence>
<organism evidence="7 8">
    <name type="scientific">Candidatus Curtissbacteria bacterium GW2011_GWA1_40_16</name>
    <dbReference type="NCBI Taxonomy" id="1618405"/>
    <lineage>
        <taxon>Bacteria</taxon>
        <taxon>Candidatus Curtissiibacteriota</taxon>
    </lineage>
</organism>
<gene>
    <name evidence="7" type="ORF">UT84_C0040G0007</name>
</gene>
<keyword evidence="5" id="KW-0012">Acyltransferase</keyword>
<dbReference type="GO" id="GO:0016755">
    <property type="term" value="F:aminoacyltransferase activity"/>
    <property type="evidence" value="ECO:0007669"/>
    <property type="project" value="InterPro"/>
</dbReference>
<evidence type="ECO:0000256" key="4">
    <source>
        <dbReference type="ARBA" id="ARBA00022984"/>
    </source>
</evidence>
<proteinExistence type="inferred from homology"/>
<name>A0A0G0REJ6_9BACT</name>
<dbReference type="GO" id="GO:0071555">
    <property type="term" value="P:cell wall organization"/>
    <property type="evidence" value="ECO:0007669"/>
    <property type="project" value="UniProtKB-KW"/>
</dbReference>
<evidence type="ECO:0000256" key="2">
    <source>
        <dbReference type="ARBA" id="ARBA00022679"/>
    </source>
</evidence>
<dbReference type="GO" id="GO:0009252">
    <property type="term" value="P:peptidoglycan biosynthetic process"/>
    <property type="evidence" value="ECO:0007669"/>
    <property type="project" value="UniProtKB-KW"/>
</dbReference>
<evidence type="ECO:0000256" key="3">
    <source>
        <dbReference type="ARBA" id="ARBA00022960"/>
    </source>
</evidence>
<reference evidence="7 8" key="1">
    <citation type="journal article" date="2015" name="Nature">
        <title>rRNA introns, odd ribosomes, and small enigmatic genomes across a large radiation of phyla.</title>
        <authorList>
            <person name="Brown C.T."/>
            <person name="Hug L.A."/>
            <person name="Thomas B.C."/>
            <person name="Sharon I."/>
            <person name="Castelle C.J."/>
            <person name="Singh A."/>
            <person name="Wilkins M.J."/>
            <person name="Williams K.H."/>
            <person name="Banfield J.F."/>
        </authorList>
    </citation>
    <scope>NUCLEOTIDE SEQUENCE [LARGE SCALE GENOMIC DNA]</scope>
</reference>
<keyword evidence="2" id="KW-0808">Transferase</keyword>
<evidence type="ECO:0000256" key="5">
    <source>
        <dbReference type="ARBA" id="ARBA00023315"/>
    </source>
</evidence>